<reference evidence="1 2" key="1">
    <citation type="journal article" date="2019" name="Genome Biol. Evol.">
        <title>Insights into the evolution of the New World diploid cottons (Gossypium, subgenus Houzingenia) based on genome sequencing.</title>
        <authorList>
            <person name="Grover C.E."/>
            <person name="Arick M.A. 2nd"/>
            <person name="Thrash A."/>
            <person name="Conover J.L."/>
            <person name="Sanders W.S."/>
            <person name="Peterson D.G."/>
            <person name="Frelichowski J.E."/>
            <person name="Scheffler J.A."/>
            <person name="Scheffler B.E."/>
            <person name="Wendel J.F."/>
        </authorList>
    </citation>
    <scope>NUCLEOTIDE SEQUENCE [LARGE SCALE GENOMIC DNA]</scope>
    <source>
        <strain evidence="1">8</strain>
        <tissue evidence="1">Leaf</tissue>
    </source>
</reference>
<proteinExistence type="predicted"/>
<dbReference type="EMBL" id="JABEZZ010000003">
    <property type="protein sequence ID" value="MBA0581806.1"/>
    <property type="molecule type" value="Genomic_DNA"/>
</dbReference>
<dbReference type="AlphaFoldDB" id="A0A7J8NY22"/>
<gene>
    <name evidence="1" type="ORF">Gorai_023976</name>
</gene>
<name>A0A7J8NY22_GOSRA</name>
<evidence type="ECO:0000313" key="1">
    <source>
        <dbReference type="EMBL" id="MBA0581806.1"/>
    </source>
</evidence>
<comment type="caution">
    <text evidence="1">The sequence shown here is derived from an EMBL/GenBank/DDBJ whole genome shotgun (WGS) entry which is preliminary data.</text>
</comment>
<organism evidence="1 2">
    <name type="scientific">Gossypium raimondii</name>
    <name type="common">Peruvian cotton</name>
    <name type="synonym">Gossypium klotzschianum subsp. raimondii</name>
    <dbReference type="NCBI Taxonomy" id="29730"/>
    <lineage>
        <taxon>Eukaryota</taxon>
        <taxon>Viridiplantae</taxon>
        <taxon>Streptophyta</taxon>
        <taxon>Embryophyta</taxon>
        <taxon>Tracheophyta</taxon>
        <taxon>Spermatophyta</taxon>
        <taxon>Magnoliopsida</taxon>
        <taxon>eudicotyledons</taxon>
        <taxon>Gunneridae</taxon>
        <taxon>Pentapetalae</taxon>
        <taxon>rosids</taxon>
        <taxon>malvids</taxon>
        <taxon>Malvales</taxon>
        <taxon>Malvaceae</taxon>
        <taxon>Malvoideae</taxon>
        <taxon>Gossypium</taxon>
    </lineage>
</organism>
<accession>A0A7J8NY22</accession>
<evidence type="ECO:0000313" key="2">
    <source>
        <dbReference type="Proteomes" id="UP000593578"/>
    </source>
</evidence>
<protein>
    <submittedName>
        <fullName evidence="1">Uncharacterized protein</fullName>
    </submittedName>
</protein>
<dbReference type="Proteomes" id="UP000593578">
    <property type="component" value="Unassembled WGS sequence"/>
</dbReference>
<sequence length="55" mass="6001">MLMRKFHELMKAQAVNKKNENNGNISTALVDPACIEGDETGNSAPSVLVKSKEQL</sequence>